<evidence type="ECO:0000313" key="1">
    <source>
        <dbReference type="EMBL" id="GES79577.1"/>
    </source>
</evidence>
<dbReference type="Proteomes" id="UP000615446">
    <property type="component" value="Unassembled WGS sequence"/>
</dbReference>
<accession>A0A8H3L675</accession>
<gene>
    <name evidence="1" type="ORF">RCL2_000687700</name>
</gene>
<protein>
    <submittedName>
        <fullName evidence="1">Uncharacterized protein</fullName>
    </submittedName>
</protein>
<sequence>MRKDAWLVSPPKPTVPINGGLGVVTKESMHTGQMTFTKEDKMGSVVPLSGETLPVKEIKKGNISNRNDKKEKEN</sequence>
<organism evidence="1 2">
    <name type="scientific">Rhizophagus clarus</name>
    <dbReference type="NCBI Taxonomy" id="94130"/>
    <lineage>
        <taxon>Eukaryota</taxon>
        <taxon>Fungi</taxon>
        <taxon>Fungi incertae sedis</taxon>
        <taxon>Mucoromycota</taxon>
        <taxon>Glomeromycotina</taxon>
        <taxon>Glomeromycetes</taxon>
        <taxon>Glomerales</taxon>
        <taxon>Glomeraceae</taxon>
        <taxon>Rhizophagus</taxon>
    </lineage>
</organism>
<dbReference type="EMBL" id="BLAL01000044">
    <property type="protein sequence ID" value="GES79577.1"/>
    <property type="molecule type" value="Genomic_DNA"/>
</dbReference>
<reference evidence="1" key="1">
    <citation type="submission" date="2019-10" db="EMBL/GenBank/DDBJ databases">
        <title>Conservation and host-specific expression of non-tandemly repeated heterogenous ribosome RNA gene in arbuscular mycorrhizal fungi.</title>
        <authorList>
            <person name="Maeda T."/>
            <person name="Kobayashi Y."/>
            <person name="Nakagawa T."/>
            <person name="Ezawa T."/>
            <person name="Yamaguchi K."/>
            <person name="Bino T."/>
            <person name="Nishimoto Y."/>
            <person name="Shigenobu S."/>
            <person name="Kawaguchi M."/>
        </authorList>
    </citation>
    <scope>NUCLEOTIDE SEQUENCE</scope>
    <source>
        <strain evidence="1">HR1</strain>
    </source>
</reference>
<proteinExistence type="predicted"/>
<dbReference type="AlphaFoldDB" id="A0A8H3L675"/>
<comment type="caution">
    <text evidence="1">The sequence shown here is derived from an EMBL/GenBank/DDBJ whole genome shotgun (WGS) entry which is preliminary data.</text>
</comment>
<name>A0A8H3L675_9GLOM</name>
<evidence type="ECO:0000313" key="2">
    <source>
        <dbReference type="Proteomes" id="UP000615446"/>
    </source>
</evidence>